<gene>
    <name evidence="3" type="ORF">PSTT_09849</name>
</gene>
<sequence>QTDGVKLANKTHEVDFSASSDDSNSNDTSLALPQQPPLPELKKLSQLLKVTVELKASLVGWSLMMLTISLSWVTCLWLISLKLSVQFFFPFLEQE</sequence>
<evidence type="ECO:0000313" key="3">
    <source>
        <dbReference type="EMBL" id="POW05239.1"/>
    </source>
</evidence>
<feature type="non-terminal residue" evidence="3">
    <location>
        <position position="1"/>
    </location>
</feature>
<feature type="region of interest" description="Disordered" evidence="1">
    <location>
        <begin position="1"/>
        <end position="36"/>
    </location>
</feature>
<evidence type="ECO:0000313" key="4">
    <source>
        <dbReference type="Proteomes" id="UP000239156"/>
    </source>
</evidence>
<keyword evidence="2" id="KW-1133">Transmembrane helix</keyword>
<feature type="transmembrane region" description="Helical" evidence="2">
    <location>
        <begin position="58"/>
        <end position="79"/>
    </location>
</feature>
<proteinExistence type="predicted"/>
<dbReference type="Proteomes" id="UP000239156">
    <property type="component" value="Unassembled WGS sequence"/>
</dbReference>
<evidence type="ECO:0000256" key="2">
    <source>
        <dbReference type="SAM" id="Phobius"/>
    </source>
</evidence>
<keyword evidence="2" id="KW-0472">Membrane</keyword>
<name>A0A2S4V6S5_9BASI</name>
<protein>
    <submittedName>
        <fullName evidence="3">Uncharacterized protein</fullName>
    </submittedName>
</protein>
<keyword evidence="4" id="KW-1185">Reference proteome</keyword>
<accession>A0A2S4V6S5</accession>
<dbReference type="EMBL" id="PKSL01000101">
    <property type="protein sequence ID" value="POW05239.1"/>
    <property type="molecule type" value="Genomic_DNA"/>
</dbReference>
<evidence type="ECO:0000256" key="1">
    <source>
        <dbReference type="SAM" id="MobiDB-lite"/>
    </source>
</evidence>
<dbReference type="VEuPathDB" id="FungiDB:PSTT_09849"/>
<dbReference type="AlphaFoldDB" id="A0A2S4V6S5"/>
<feature type="compositionally biased region" description="Low complexity" evidence="1">
    <location>
        <begin position="17"/>
        <end position="33"/>
    </location>
</feature>
<keyword evidence="2" id="KW-0812">Transmembrane</keyword>
<organism evidence="3 4">
    <name type="scientific">Puccinia striiformis</name>
    <dbReference type="NCBI Taxonomy" id="27350"/>
    <lineage>
        <taxon>Eukaryota</taxon>
        <taxon>Fungi</taxon>
        <taxon>Dikarya</taxon>
        <taxon>Basidiomycota</taxon>
        <taxon>Pucciniomycotina</taxon>
        <taxon>Pucciniomycetes</taxon>
        <taxon>Pucciniales</taxon>
        <taxon>Pucciniaceae</taxon>
        <taxon>Puccinia</taxon>
    </lineage>
</organism>
<comment type="caution">
    <text evidence="3">The sequence shown here is derived from an EMBL/GenBank/DDBJ whole genome shotgun (WGS) entry which is preliminary data.</text>
</comment>
<reference evidence="3" key="1">
    <citation type="submission" date="2017-12" db="EMBL/GenBank/DDBJ databases">
        <title>Gene loss provides genomic basis for host adaptation in cereal stripe rust fungi.</title>
        <authorList>
            <person name="Xia C."/>
        </authorList>
    </citation>
    <scope>NUCLEOTIDE SEQUENCE [LARGE SCALE GENOMIC DNA]</scope>
    <source>
        <strain evidence="3">93-210</strain>
    </source>
</reference>